<dbReference type="InterPro" id="IPR046341">
    <property type="entry name" value="SET_dom_sf"/>
</dbReference>
<evidence type="ECO:0000313" key="1">
    <source>
        <dbReference type="EMBL" id="RCN42653.1"/>
    </source>
</evidence>
<dbReference type="AlphaFoldDB" id="A0A368GE18"/>
<evidence type="ECO:0000313" key="2">
    <source>
        <dbReference type="Proteomes" id="UP000252519"/>
    </source>
</evidence>
<dbReference type="Proteomes" id="UP000252519">
    <property type="component" value="Unassembled WGS sequence"/>
</dbReference>
<name>A0A368GE18_ANCCA</name>
<protein>
    <recommendedName>
        <fullName evidence="3">SET domain-containing protein</fullName>
    </recommendedName>
</protein>
<dbReference type="SUPFAM" id="SSF82199">
    <property type="entry name" value="SET domain"/>
    <property type="match status" value="1"/>
</dbReference>
<organism evidence="1 2">
    <name type="scientific">Ancylostoma caninum</name>
    <name type="common">Dog hookworm</name>
    <dbReference type="NCBI Taxonomy" id="29170"/>
    <lineage>
        <taxon>Eukaryota</taxon>
        <taxon>Metazoa</taxon>
        <taxon>Ecdysozoa</taxon>
        <taxon>Nematoda</taxon>
        <taxon>Chromadorea</taxon>
        <taxon>Rhabditida</taxon>
        <taxon>Rhabditina</taxon>
        <taxon>Rhabditomorpha</taxon>
        <taxon>Strongyloidea</taxon>
        <taxon>Ancylostomatidae</taxon>
        <taxon>Ancylostomatinae</taxon>
        <taxon>Ancylostoma</taxon>
    </lineage>
</organism>
<reference evidence="1 2" key="1">
    <citation type="submission" date="2014-10" db="EMBL/GenBank/DDBJ databases">
        <title>Draft genome of the hookworm Ancylostoma caninum.</title>
        <authorList>
            <person name="Mitreva M."/>
        </authorList>
    </citation>
    <scope>NUCLEOTIDE SEQUENCE [LARGE SCALE GENOMIC DNA]</scope>
    <source>
        <strain evidence="1 2">Baltimore</strain>
    </source>
</reference>
<accession>A0A368GE18</accession>
<dbReference type="Gene3D" id="2.170.270.10">
    <property type="entry name" value="SET domain"/>
    <property type="match status" value="1"/>
</dbReference>
<dbReference type="STRING" id="29170.A0A368GE18"/>
<proteinExistence type="predicted"/>
<sequence>MLRATRKIKAGERMLWCYGDEYAGNKLRQSCICNSCDSGLAAGKHWLLEQKWRINVKQLEVKCPYSAASLTLAPLQPPPTLDMPWEGVPSMSQHAPNMQLAPITTRAVLISLALRSDVAGMVIAPEPFDDVDEAYRLGRQFVLGRQEQSVELLVIPESANQVCRLLNTSVIDAFENMHPVVLLLKRRVRDDKPLVLLIDAPLPDDSKRRYANCLVFVEAVGQTYIMWCYCCAADIYASTFFCHFWTY</sequence>
<evidence type="ECO:0008006" key="3">
    <source>
        <dbReference type="Google" id="ProtNLM"/>
    </source>
</evidence>
<keyword evidence="2" id="KW-1185">Reference proteome</keyword>
<comment type="caution">
    <text evidence="1">The sequence shown here is derived from an EMBL/GenBank/DDBJ whole genome shotgun (WGS) entry which is preliminary data.</text>
</comment>
<dbReference type="EMBL" id="JOJR01000184">
    <property type="protein sequence ID" value="RCN42653.1"/>
    <property type="molecule type" value="Genomic_DNA"/>
</dbReference>
<gene>
    <name evidence="1" type="ORF">ANCCAN_11365</name>
</gene>